<dbReference type="Pfam" id="PF03959">
    <property type="entry name" value="FSH1"/>
    <property type="match status" value="1"/>
</dbReference>
<dbReference type="InterPro" id="IPR050593">
    <property type="entry name" value="LovG"/>
</dbReference>
<gene>
    <name evidence="3" type="ORF">TARUN_495</name>
</gene>
<name>A0A395P033_TRIAR</name>
<dbReference type="Gene3D" id="3.40.50.1820">
    <property type="entry name" value="alpha/beta hydrolase"/>
    <property type="match status" value="1"/>
</dbReference>
<dbReference type="GO" id="GO:0019748">
    <property type="term" value="P:secondary metabolic process"/>
    <property type="evidence" value="ECO:0007669"/>
    <property type="project" value="TreeGrafter"/>
</dbReference>
<evidence type="ECO:0000259" key="2">
    <source>
        <dbReference type="Pfam" id="PF03959"/>
    </source>
</evidence>
<dbReference type="PANTHER" id="PTHR48070">
    <property type="entry name" value="ESTERASE OVCA2"/>
    <property type="match status" value="1"/>
</dbReference>
<dbReference type="OrthoDB" id="414698at2759"/>
<dbReference type="SUPFAM" id="SSF53474">
    <property type="entry name" value="alpha/beta-Hydrolases"/>
    <property type="match status" value="1"/>
</dbReference>
<dbReference type="Proteomes" id="UP000266272">
    <property type="component" value="Unassembled WGS sequence"/>
</dbReference>
<evidence type="ECO:0000313" key="3">
    <source>
        <dbReference type="EMBL" id="RFU81710.1"/>
    </source>
</evidence>
<reference evidence="3 4" key="1">
    <citation type="journal article" date="2018" name="PLoS Pathog.">
        <title>Evolution of structural diversity of trichothecenes, a family of toxins produced by plant pathogenic and entomopathogenic fungi.</title>
        <authorList>
            <person name="Proctor R.H."/>
            <person name="McCormick S.P."/>
            <person name="Kim H.S."/>
            <person name="Cardoza R.E."/>
            <person name="Stanley A.M."/>
            <person name="Lindo L."/>
            <person name="Kelly A."/>
            <person name="Brown D.W."/>
            <person name="Lee T."/>
            <person name="Vaughan M.M."/>
            <person name="Alexander N.J."/>
            <person name="Busman M."/>
            <person name="Gutierrez S."/>
        </authorList>
    </citation>
    <scope>NUCLEOTIDE SEQUENCE [LARGE SCALE GENOMIC DNA]</scope>
    <source>
        <strain evidence="3 4">IBT 40837</strain>
    </source>
</reference>
<keyword evidence="4" id="KW-1185">Reference proteome</keyword>
<feature type="domain" description="Serine hydrolase" evidence="2">
    <location>
        <begin position="25"/>
        <end position="222"/>
    </location>
</feature>
<dbReference type="GO" id="GO:0005634">
    <property type="term" value="C:nucleus"/>
    <property type="evidence" value="ECO:0007669"/>
    <property type="project" value="TreeGrafter"/>
</dbReference>
<dbReference type="PANTHER" id="PTHR48070:SF6">
    <property type="entry name" value="ESTERASE OVCA2"/>
    <property type="match status" value="1"/>
</dbReference>
<accession>A0A395P033</accession>
<comment type="caution">
    <text evidence="3">The sequence shown here is derived from an EMBL/GenBank/DDBJ whole genome shotgun (WGS) entry which is preliminary data.</text>
</comment>
<dbReference type="InterPro" id="IPR029058">
    <property type="entry name" value="AB_hydrolase_fold"/>
</dbReference>
<evidence type="ECO:0000256" key="1">
    <source>
        <dbReference type="ARBA" id="ARBA00022801"/>
    </source>
</evidence>
<dbReference type="GO" id="GO:0005737">
    <property type="term" value="C:cytoplasm"/>
    <property type="evidence" value="ECO:0007669"/>
    <property type="project" value="TreeGrafter"/>
</dbReference>
<dbReference type="GO" id="GO:0016787">
    <property type="term" value="F:hydrolase activity"/>
    <property type="evidence" value="ECO:0007669"/>
    <property type="project" value="UniProtKB-KW"/>
</dbReference>
<dbReference type="STRING" id="490622.A0A395P033"/>
<proteinExistence type="predicted"/>
<keyword evidence="1" id="KW-0378">Hydrolase</keyword>
<organism evidence="3 4">
    <name type="scientific">Trichoderma arundinaceum</name>
    <dbReference type="NCBI Taxonomy" id="490622"/>
    <lineage>
        <taxon>Eukaryota</taxon>
        <taxon>Fungi</taxon>
        <taxon>Dikarya</taxon>
        <taxon>Ascomycota</taxon>
        <taxon>Pezizomycotina</taxon>
        <taxon>Sordariomycetes</taxon>
        <taxon>Hypocreomycetidae</taxon>
        <taxon>Hypocreales</taxon>
        <taxon>Hypocreaceae</taxon>
        <taxon>Trichoderma</taxon>
    </lineage>
</organism>
<evidence type="ECO:0000313" key="4">
    <source>
        <dbReference type="Proteomes" id="UP000266272"/>
    </source>
</evidence>
<dbReference type="InterPro" id="IPR005645">
    <property type="entry name" value="FSH-like_dom"/>
</dbReference>
<protein>
    <recommendedName>
        <fullName evidence="2">Serine hydrolase domain-containing protein</fullName>
    </recommendedName>
</protein>
<dbReference type="EMBL" id="PXOA01000030">
    <property type="protein sequence ID" value="RFU81710.1"/>
    <property type="molecule type" value="Genomic_DNA"/>
</dbReference>
<dbReference type="AlphaFoldDB" id="A0A395P033"/>
<sequence length="234" mass="26092">MTSRLTLCKGPNYIQKVIVPSSVIESEEHLLDLIEQEGGFDGVLGYSGGAAFAAQAIIRHSQRDPSTPLFRFAIFINGGTPLKVFSLSEDKAEVEVLDSTAPNKELKDLFLRPSNMRVRKGDSRKEAEKAIESRKKEIKAVQTGKLIDGRYFLTDGKYGVTRYGSTEDGPLIDIPTLHIRCVSEDDDNMGLNLLNLCNPDLAREHHHPFGHDFPRGQDEIRKIAQKIIELAEFA</sequence>